<feature type="compositionally biased region" description="Basic and acidic residues" evidence="1">
    <location>
        <begin position="90"/>
        <end position="108"/>
    </location>
</feature>
<feature type="compositionally biased region" description="Basic residues" evidence="1">
    <location>
        <begin position="1"/>
        <end position="18"/>
    </location>
</feature>
<keyword evidence="2" id="KW-1185">Reference proteome</keyword>
<organism evidence="2 3">
    <name type="scientific">Nicotiana sylvestris</name>
    <name type="common">Wood tobacco</name>
    <name type="synonym">South American tobacco</name>
    <dbReference type="NCBI Taxonomy" id="4096"/>
    <lineage>
        <taxon>Eukaryota</taxon>
        <taxon>Viridiplantae</taxon>
        <taxon>Streptophyta</taxon>
        <taxon>Embryophyta</taxon>
        <taxon>Tracheophyta</taxon>
        <taxon>Spermatophyta</taxon>
        <taxon>Magnoliopsida</taxon>
        <taxon>eudicotyledons</taxon>
        <taxon>Gunneridae</taxon>
        <taxon>Pentapetalae</taxon>
        <taxon>asterids</taxon>
        <taxon>lamiids</taxon>
        <taxon>Solanales</taxon>
        <taxon>Solanaceae</taxon>
        <taxon>Nicotianoideae</taxon>
        <taxon>Nicotianeae</taxon>
        <taxon>Nicotiana</taxon>
    </lineage>
</organism>
<dbReference type="AlphaFoldDB" id="A0A1U7W6B5"/>
<dbReference type="OrthoDB" id="1930727at2759"/>
<evidence type="ECO:0000256" key="1">
    <source>
        <dbReference type="SAM" id="MobiDB-lite"/>
    </source>
</evidence>
<reference evidence="2" key="1">
    <citation type="journal article" date="2013" name="Genome Biol.">
        <title>Reference genomes and transcriptomes of Nicotiana sylvestris and Nicotiana tomentosiformis.</title>
        <authorList>
            <person name="Sierro N."/>
            <person name="Battey J.N."/>
            <person name="Ouadi S."/>
            <person name="Bovet L."/>
            <person name="Goepfert S."/>
            <person name="Bakaher N."/>
            <person name="Peitsch M.C."/>
            <person name="Ivanov N.V."/>
        </authorList>
    </citation>
    <scope>NUCLEOTIDE SEQUENCE [LARGE SCALE GENOMIC DNA]</scope>
</reference>
<feature type="region of interest" description="Disordered" evidence="1">
    <location>
        <begin position="1"/>
        <end position="184"/>
    </location>
</feature>
<dbReference type="KEGG" id="nsy:104220605"/>
<reference evidence="3" key="2">
    <citation type="submission" date="2025-08" db="UniProtKB">
        <authorList>
            <consortium name="RefSeq"/>
        </authorList>
    </citation>
    <scope>IDENTIFICATION</scope>
    <source>
        <tissue evidence="3">Leaf</tissue>
    </source>
</reference>
<proteinExistence type="predicted"/>
<feature type="compositionally biased region" description="Basic and acidic residues" evidence="1">
    <location>
        <begin position="145"/>
        <end position="169"/>
    </location>
</feature>
<gene>
    <name evidence="3" type="primary">LOC104220605</name>
</gene>
<sequence>MPSGAKKRKAAKKKKKLQEKHAATAAHNINNGQFSNSVTSTEAHSHGVEDLRHDDDRETNGREVSSPAPQDHRNHKHQLTEGTLHSVESSGKENEERDLGVMDEKTRVSEVLVDTGLEKMDNEANATLHDDAVATSDAKPSAALRNEEKLELSSDTHAVHASVRADEMKGSPLDDQPPVALVSRPVQKTSWKSCCGLFEVFAGSNK</sequence>
<protein>
    <submittedName>
        <fullName evidence="3">Uncharacterized protein LOC104220605</fullName>
    </submittedName>
</protein>
<dbReference type="PANTHER" id="PTHR37187:SF7">
    <property type="entry name" value="EXPRESSED PROTEIN"/>
    <property type="match status" value="1"/>
</dbReference>
<dbReference type="PANTHER" id="PTHR37187">
    <property type="entry name" value="EXPRESSED PROTEIN"/>
    <property type="match status" value="1"/>
</dbReference>
<accession>A0A1U7W6B5</accession>
<evidence type="ECO:0000313" key="3">
    <source>
        <dbReference type="RefSeq" id="XP_009769805.1"/>
    </source>
</evidence>
<evidence type="ECO:0000313" key="2">
    <source>
        <dbReference type="Proteomes" id="UP000189701"/>
    </source>
</evidence>
<feature type="compositionally biased region" description="Polar residues" evidence="1">
    <location>
        <begin position="27"/>
        <end position="42"/>
    </location>
</feature>
<dbReference type="GeneID" id="104220605"/>
<feature type="compositionally biased region" description="Basic and acidic residues" evidence="1">
    <location>
        <begin position="116"/>
        <end position="132"/>
    </location>
</feature>
<name>A0A1U7W6B5_NICSY</name>
<dbReference type="RefSeq" id="XP_009769805.1">
    <property type="nucleotide sequence ID" value="XM_009771503.1"/>
</dbReference>
<feature type="compositionally biased region" description="Basic and acidic residues" evidence="1">
    <location>
        <begin position="43"/>
        <end position="61"/>
    </location>
</feature>
<feature type="compositionally biased region" description="Polar residues" evidence="1">
    <location>
        <begin position="80"/>
        <end position="89"/>
    </location>
</feature>
<dbReference type="Proteomes" id="UP000189701">
    <property type="component" value="Unplaced"/>
</dbReference>